<reference evidence="2" key="1">
    <citation type="submission" date="2023-03" db="EMBL/GenBank/DDBJ databases">
        <title>Massive genome expansion in bonnet fungi (Mycena s.s.) driven by repeated elements and novel gene families across ecological guilds.</title>
        <authorList>
            <consortium name="Lawrence Berkeley National Laboratory"/>
            <person name="Harder C.B."/>
            <person name="Miyauchi S."/>
            <person name="Viragh M."/>
            <person name="Kuo A."/>
            <person name="Thoen E."/>
            <person name="Andreopoulos B."/>
            <person name="Lu D."/>
            <person name="Skrede I."/>
            <person name="Drula E."/>
            <person name="Henrissat B."/>
            <person name="Morin E."/>
            <person name="Kohler A."/>
            <person name="Barry K."/>
            <person name="LaButti K."/>
            <person name="Morin E."/>
            <person name="Salamov A."/>
            <person name="Lipzen A."/>
            <person name="Mereny Z."/>
            <person name="Hegedus B."/>
            <person name="Baldrian P."/>
            <person name="Stursova M."/>
            <person name="Weitz H."/>
            <person name="Taylor A."/>
            <person name="Grigoriev I.V."/>
            <person name="Nagy L.G."/>
            <person name="Martin F."/>
            <person name="Kauserud H."/>
        </authorList>
    </citation>
    <scope>NUCLEOTIDE SEQUENCE</scope>
    <source>
        <strain evidence="2">CBHHK182m</strain>
    </source>
</reference>
<proteinExistence type="predicted"/>
<evidence type="ECO:0000313" key="2">
    <source>
        <dbReference type="EMBL" id="KAJ7756188.1"/>
    </source>
</evidence>
<gene>
    <name evidence="2" type="ORF">B0H16DRAFT_1721807</name>
</gene>
<comment type="caution">
    <text evidence="2">The sequence shown here is derived from an EMBL/GenBank/DDBJ whole genome shotgun (WGS) entry which is preliminary data.</text>
</comment>
<keyword evidence="3" id="KW-1185">Reference proteome</keyword>
<evidence type="ECO:0000313" key="3">
    <source>
        <dbReference type="Proteomes" id="UP001215598"/>
    </source>
</evidence>
<protein>
    <submittedName>
        <fullName evidence="2">Uncharacterized protein</fullName>
    </submittedName>
</protein>
<dbReference type="Proteomes" id="UP001215598">
    <property type="component" value="Unassembled WGS sequence"/>
</dbReference>
<sequence length="286" mass="31544">MALVPSDPDITMDIPPGMPTTGPHLELRLKMWVGCELLYPFLCDPGNSPICAASVYQITRRFLVDPCCHQPKVAVRILRTQHQMVLDAILHLMAVPRHEFLQQALGETLNECRCDLTLPALSMIHEVAGDDDQKSTFKDIIQPLCLVLQCVLDNVKVGHVIPSPREVQEPGNEGKWPSNTAAFFPAGTGDAIVSFTQLYRLTKAPSILGFICVALPHCPSLAVPAVNSSAFWEALLQELERAAHHLHEDSTLTGLDSAYSTEDRTTSPHFHPSHRRAPPGSHPRLH</sequence>
<feature type="compositionally biased region" description="Basic residues" evidence="1">
    <location>
        <begin position="271"/>
        <end position="286"/>
    </location>
</feature>
<name>A0AAD7NEA1_9AGAR</name>
<accession>A0AAD7NEA1</accession>
<evidence type="ECO:0000256" key="1">
    <source>
        <dbReference type="SAM" id="MobiDB-lite"/>
    </source>
</evidence>
<dbReference type="AlphaFoldDB" id="A0AAD7NEA1"/>
<feature type="region of interest" description="Disordered" evidence="1">
    <location>
        <begin position="254"/>
        <end position="286"/>
    </location>
</feature>
<dbReference type="EMBL" id="JARKIB010000047">
    <property type="protein sequence ID" value="KAJ7756188.1"/>
    <property type="molecule type" value="Genomic_DNA"/>
</dbReference>
<organism evidence="2 3">
    <name type="scientific">Mycena metata</name>
    <dbReference type="NCBI Taxonomy" id="1033252"/>
    <lineage>
        <taxon>Eukaryota</taxon>
        <taxon>Fungi</taxon>
        <taxon>Dikarya</taxon>
        <taxon>Basidiomycota</taxon>
        <taxon>Agaricomycotina</taxon>
        <taxon>Agaricomycetes</taxon>
        <taxon>Agaricomycetidae</taxon>
        <taxon>Agaricales</taxon>
        <taxon>Marasmiineae</taxon>
        <taxon>Mycenaceae</taxon>
        <taxon>Mycena</taxon>
    </lineage>
</organism>